<dbReference type="Gene3D" id="2.180.10.10">
    <property type="entry name" value="RHS repeat-associated core"/>
    <property type="match status" value="3"/>
</dbReference>
<dbReference type="Gene3D" id="2.60.120.260">
    <property type="entry name" value="Galactose-binding domain-like"/>
    <property type="match status" value="2"/>
</dbReference>
<feature type="region of interest" description="Disordered" evidence="5">
    <location>
        <begin position="627"/>
        <end position="648"/>
    </location>
</feature>
<dbReference type="InterPro" id="IPR006530">
    <property type="entry name" value="YD"/>
</dbReference>
<dbReference type="InterPro" id="IPR056823">
    <property type="entry name" value="TEN-like_YD-shell"/>
</dbReference>
<feature type="domain" description="DUF6531" evidence="7">
    <location>
        <begin position="310"/>
        <end position="382"/>
    </location>
</feature>
<dbReference type="EMBL" id="QWEG01000012">
    <property type="protein sequence ID" value="RHW36022.1"/>
    <property type="molecule type" value="Genomic_DNA"/>
</dbReference>
<dbReference type="InterPro" id="IPR045351">
    <property type="entry name" value="DUF6531"/>
</dbReference>
<dbReference type="Pfam" id="PF25023">
    <property type="entry name" value="TEN_YD-shell"/>
    <property type="match status" value="1"/>
</dbReference>
<feature type="domain" description="Carbohydrate-binding module family 96" evidence="8">
    <location>
        <begin position="117"/>
        <end position="282"/>
    </location>
</feature>
<evidence type="ECO:0000256" key="6">
    <source>
        <dbReference type="SAM" id="Phobius"/>
    </source>
</evidence>
<dbReference type="InterPro" id="IPR011048">
    <property type="entry name" value="Haem_d1_sf"/>
</dbReference>
<dbReference type="PANTHER" id="PTHR32305:SF15">
    <property type="entry name" value="PROTEIN RHSA-RELATED"/>
    <property type="match status" value="1"/>
</dbReference>
<dbReference type="InterPro" id="IPR031325">
    <property type="entry name" value="RHS_repeat"/>
</dbReference>
<reference evidence="10 11" key="1">
    <citation type="journal article" date="2017" name="Int. J. Syst. Evol. Microbiol.">
        <title>Bacillus notoginsengisoli sp. nov., a novel bacterium isolated from the rhizosphere of Panax notoginseng.</title>
        <authorList>
            <person name="Zhang M.Y."/>
            <person name="Cheng J."/>
            <person name="Cai Y."/>
            <person name="Zhang T.Y."/>
            <person name="Wu Y.Y."/>
            <person name="Manikprabhu D."/>
            <person name="Li W.J."/>
            <person name="Zhang Y.X."/>
        </authorList>
    </citation>
    <scope>NUCLEOTIDE SEQUENCE [LARGE SCALE GENOMIC DNA]</scope>
    <source>
        <strain evidence="10 11">JCM 30743</strain>
    </source>
</reference>
<dbReference type="Pfam" id="PF20148">
    <property type="entry name" value="DUF6531"/>
    <property type="match status" value="1"/>
</dbReference>
<dbReference type="NCBIfam" id="NF033679">
    <property type="entry name" value="DNRLRE_dom"/>
    <property type="match status" value="1"/>
</dbReference>
<dbReference type="Pfam" id="PF05593">
    <property type="entry name" value="RHS_repeat"/>
    <property type="match status" value="2"/>
</dbReference>
<keyword evidence="2" id="KW-0964">Secreted</keyword>
<evidence type="ECO:0000256" key="3">
    <source>
        <dbReference type="ARBA" id="ARBA00022729"/>
    </source>
</evidence>
<proteinExistence type="predicted"/>
<evidence type="ECO:0000256" key="1">
    <source>
        <dbReference type="ARBA" id="ARBA00004613"/>
    </source>
</evidence>
<dbReference type="SUPFAM" id="SSF51004">
    <property type="entry name" value="C-terminal (heme d1) domain of cytochrome cd1-nitrite reductase"/>
    <property type="match status" value="1"/>
</dbReference>
<evidence type="ECO:0000256" key="4">
    <source>
        <dbReference type="ARBA" id="ARBA00022737"/>
    </source>
</evidence>
<accession>A0A417YQA8</accession>
<dbReference type="PANTHER" id="PTHR32305">
    <property type="match status" value="1"/>
</dbReference>
<comment type="subcellular location">
    <subcellularLocation>
        <location evidence="1">Secreted</location>
    </subcellularLocation>
</comment>
<evidence type="ECO:0000313" key="10">
    <source>
        <dbReference type="EMBL" id="RHW36022.1"/>
    </source>
</evidence>
<gene>
    <name evidence="10" type="ORF">D1B31_18215</name>
</gene>
<dbReference type="Proteomes" id="UP000284416">
    <property type="component" value="Unassembled WGS sequence"/>
</dbReference>
<dbReference type="GO" id="GO:0005576">
    <property type="term" value="C:extracellular region"/>
    <property type="evidence" value="ECO:0007669"/>
    <property type="project" value="UniProtKB-SubCell"/>
</dbReference>
<dbReference type="InterPro" id="IPR050708">
    <property type="entry name" value="T6SS_VgrG/RHS"/>
</dbReference>
<evidence type="ECO:0000313" key="11">
    <source>
        <dbReference type="Proteomes" id="UP000284416"/>
    </source>
</evidence>
<name>A0A417YQA8_9BACI</name>
<dbReference type="InterPro" id="IPR022385">
    <property type="entry name" value="Rhs_assc_core"/>
</dbReference>
<feature type="transmembrane region" description="Helical" evidence="6">
    <location>
        <begin position="1637"/>
        <end position="1657"/>
    </location>
</feature>
<protein>
    <recommendedName>
        <fullName evidence="12">DNRLRE domain-containing protein</fullName>
    </recommendedName>
</protein>
<evidence type="ECO:0000259" key="7">
    <source>
        <dbReference type="Pfam" id="PF20148"/>
    </source>
</evidence>
<dbReference type="InterPro" id="IPR055372">
    <property type="entry name" value="CBM96"/>
</dbReference>
<evidence type="ECO:0008006" key="12">
    <source>
        <dbReference type="Google" id="ProtNLM"/>
    </source>
</evidence>
<keyword evidence="4" id="KW-0677">Repeat</keyword>
<keyword evidence="6" id="KW-1133">Transmembrane helix</keyword>
<keyword evidence="3" id="KW-0732">Signal</keyword>
<keyword evidence="6" id="KW-0812">Transmembrane</keyword>
<dbReference type="NCBIfam" id="TIGR03696">
    <property type="entry name" value="Rhs_assc_core"/>
    <property type="match status" value="1"/>
</dbReference>
<dbReference type="RefSeq" id="WP_118923082.1">
    <property type="nucleotide sequence ID" value="NZ_QWEG01000012.1"/>
</dbReference>
<evidence type="ECO:0000256" key="5">
    <source>
        <dbReference type="SAM" id="MobiDB-lite"/>
    </source>
</evidence>
<feature type="domain" description="Teneurin-like YD-shell" evidence="9">
    <location>
        <begin position="1319"/>
        <end position="1605"/>
    </location>
</feature>
<evidence type="ECO:0000259" key="8">
    <source>
        <dbReference type="Pfam" id="PF24517"/>
    </source>
</evidence>
<organism evidence="10 11">
    <name type="scientific">Neobacillus notoginsengisoli</name>
    <dbReference type="NCBI Taxonomy" id="1578198"/>
    <lineage>
        <taxon>Bacteria</taxon>
        <taxon>Bacillati</taxon>
        <taxon>Bacillota</taxon>
        <taxon>Bacilli</taxon>
        <taxon>Bacillales</taxon>
        <taxon>Bacillaceae</taxon>
        <taxon>Neobacillus</taxon>
    </lineage>
</organism>
<dbReference type="NCBIfam" id="TIGR01643">
    <property type="entry name" value="YD_repeat_2x"/>
    <property type="match status" value="1"/>
</dbReference>
<feature type="transmembrane region" description="Helical" evidence="6">
    <location>
        <begin position="1678"/>
        <end position="1706"/>
    </location>
</feature>
<evidence type="ECO:0000256" key="2">
    <source>
        <dbReference type="ARBA" id="ARBA00022525"/>
    </source>
</evidence>
<evidence type="ECO:0000259" key="9">
    <source>
        <dbReference type="Pfam" id="PF25023"/>
    </source>
</evidence>
<keyword evidence="11" id="KW-1185">Reference proteome</keyword>
<sequence>MTFDYSVEGSKVKENIILDSYRGKNVFKFHLKAAGMKAFKTEMGSIEFRDEKTGEFLFLIQRPYMYDSTEAAEISLAVSQEIEPVNDGFLLTVSADEAYLTSKERVYPVVIDPWIDVFQAQDTLVSSTNSNTNYSILDYLSVGTDGAMGKTRTYAKWELPNIPNARIAQASLGVYQYSSSEDTPVSLYRVTSPWDVFAVKWSTQPSFHSPASATITMGTGKGYKYFPVSDLVKGWYDNTFPNYGVVLKYANTQETNGVKKFRSAEWSSTDSSPYGKPKLVITYRPRILLGITDYWQYTPDLFNGEGSAVVNVMNGNMVYDIPVLNLPGRTDAFNLKLVYNSRSGYDDAFGYRWILNASRKLIPNVDKSIIEYIDDNGTRFHFNKQQHDTGTAYSAPEGTYFELNSTANGGYTIKHPDETVYHFDSLGRNTKIVDEKGNTVLYTFDGTSGRITKISERYGTETTGRDLNLSYNSGTMLLEKITDFKGTETRLNYEYSNPVHRLTSITYAANRTEQKKISFAYDTGHQIISVTDGRGNKGQIAYDSEVRVTKITDPRSENIYSELQYPGPYETVFKDANGHKTYYRNDGNLELGTANVVEIIEDYEGGNPSTTKYEWKNNEIVKVIEPSKDGSATGPTTTTNYDAKGNVDHQTYPDQSTVDHEFDDKSNLMDTAINGTKITENHFDGKSNLIFSTDQAGNTDFFTYDKYGNTLSSTTSTSPAVNLVPNRSFEAYDANALPLNWGMRAGGGYTAATIYKYGSRSGKITVTGTESYRYYFQNIAIPVIQSEEPFTVSGFIKTENLTGIGAQIVVYFKDSADQFIKDASGNAISYATHALKGTKDWSAVTNTFTAPKNTAYVQVLLSFNGAGSAYYDGIQLYRSADAGEYVSNENEGMETGSGTTLDKWTLNALGTGDGKSTVDKLAGTASARLTGSATTSRYIGQLVQANGKGGNPITISGWAKAIAPNQTGDFSLQATFVYSDGTEGKFTVPFDRNMPGEWQFAKKTFRAAKDFSQVKLYANFNNQSGTVFFDNIKLEERASSSSTGYTPDGNFVKTETNALNQTASFDNDANGNQTAIGSPKGNRTSFGYDFLNRLTSVTQVAPAGKSDITTRYLYDRQGNLEKRTDARGNVTSFTYNAINQLERETDPLGKFIRYEYHNNGNLKAVEKGKSDSVHSRQEFFYNSKNQLEEMKMDGRPVNSYGYDGAGNMTSIVSNGQKYQFGYDDNNRMTSTAEPGGYEVGSTYENDTTKPAQGLRTAITETWSGKAMTTSFTYDTQQRLSSLTTSTGAGIQMNYSEKGLSVQERFMKTGVQLSTGLYQSFDELGRLDSQQLLGTSELNMKYAYDIDGNLSAYTEGNQIKSFTYDFANRLESWTSSGKTVSYQYDPAGNLLNPNGKSLTFNAANEIEGFDYDYTGNIKKDDKYQYEWDKEGRLVSVKDLAGGTIASYTYHPDGLRKTKMVGGVTYSYHYDGSDLIRITDKGNNTVWAFTWIDGKPKTVTNSQGQTFFYITNYRGDVVRVIDEAGLEVASYSYDPWGNVLQITEQAVVENQSIGYAGYYYDRETNLYYLQARYYDPGTARFLSRDPFKGRLDEPITQNAYVYANNNPLMNIDPDGLHSKQVWGNHWWNAKWFVANGINWGIIAIIGGGLGGLSLYLRSLAKKYTAARARIIFSNSLKRQLLAKGVSATIASYVAGATNVLFNVLMWAADPGGKLFDQLDSRDKRRNNGYLNY</sequence>
<dbReference type="Pfam" id="PF24517">
    <property type="entry name" value="CBM96"/>
    <property type="match status" value="1"/>
</dbReference>
<dbReference type="OrthoDB" id="1432909at2"/>
<keyword evidence="6" id="KW-0472">Membrane</keyword>
<comment type="caution">
    <text evidence="10">The sequence shown here is derived from an EMBL/GenBank/DDBJ whole genome shotgun (WGS) entry which is preliminary data.</text>
</comment>